<dbReference type="OrthoDB" id="5901953at2759"/>
<protein>
    <submittedName>
        <fullName evidence="2">Uncharacterized protein</fullName>
    </submittedName>
</protein>
<sequence length="157" mass="17921">MWLMLQLMLQRSKPVPIMLHADLPGPGAWLYNRLEALQPQQEVQGYAVESRLEGKMAKHLFHNFLRVVKRLKAPSELGESGMEQLLSPEEHQKWLEHEKAVVEEHLEQLRRGFIRNQDFAGDEMGDGVDAAIGRDEETGAKADEQQDVEKPAVKTEN</sequence>
<dbReference type="AlphaFoldDB" id="A0A2G5S8P8"/>
<feature type="compositionally biased region" description="Basic and acidic residues" evidence="1">
    <location>
        <begin position="132"/>
        <end position="157"/>
    </location>
</feature>
<dbReference type="EMBL" id="PDUG01000083">
    <property type="protein sequence ID" value="PIC11464.1"/>
    <property type="molecule type" value="Genomic_DNA"/>
</dbReference>
<proteinExistence type="predicted"/>
<feature type="region of interest" description="Disordered" evidence="1">
    <location>
        <begin position="120"/>
        <end position="157"/>
    </location>
</feature>
<comment type="caution">
    <text evidence="2">The sequence shown here is derived from an EMBL/GenBank/DDBJ whole genome shotgun (WGS) entry which is preliminary data.</text>
</comment>
<reference evidence="3" key="1">
    <citation type="submission" date="2017-10" db="EMBL/GenBank/DDBJ databases">
        <title>Rapid genome shrinkage in a self-fertile nematode reveals novel sperm competition proteins.</title>
        <authorList>
            <person name="Yin D."/>
            <person name="Schwarz E.M."/>
            <person name="Thomas C.G."/>
            <person name="Felde R.L."/>
            <person name="Korf I.F."/>
            <person name="Cutter A.D."/>
            <person name="Schartner C.M."/>
            <person name="Ralston E.J."/>
            <person name="Meyer B.J."/>
            <person name="Haag E.S."/>
        </authorList>
    </citation>
    <scope>NUCLEOTIDE SEQUENCE [LARGE SCALE GENOMIC DNA]</scope>
    <source>
        <strain evidence="3">JU1422</strain>
    </source>
</reference>
<organism evidence="2 3">
    <name type="scientific">Caenorhabditis nigoni</name>
    <dbReference type="NCBI Taxonomy" id="1611254"/>
    <lineage>
        <taxon>Eukaryota</taxon>
        <taxon>Metazoa</taxon>
        <taxon>Ecdysozoa</taxon>
        <taxon>Nematoda</taxon>
        <taxon>Chromadorea</taxon>
        <taxon>Rhabditida</taxon>
        <taxon>Rhabditina</taxon>
        <taxon>Rhabditomorpha</taxon>
        <taxon>Rhabditoidea</taxon>
        <taxon>Rhabditidae</taxon>
        <taxon>Peloderinae</taxon>
        <taxon>Caenorhabditis</taxon>
    </lineage>
</organism>
<accession>A0A2G5S8P8</accession>
<gene>
    <name evidence="2" type="ORF">B9Z55_029070</name>
</gene>
<dbReference type="Proteomes" id="UP000230233">
    <property type="component" value="Unassembled WGS sequence"/>
</dbReference>
<evidence type="ECO:0000313" key="2">
    <source>
        <dbReference type="EMBL" id="PIC11464.1"/>
    </source>
</evidence>
<keyword evidence="3" id="KW-1185">Reference proteome</keyword>
<evidence type="ECO:0000256" key="1">
    <source>
        <dbReference type="SAM" id="MobiDB-lite"/>
    </source>
</evidence>
<name>A0A2G5S8P8_9PELO</name>
<evidence type="ECO:0000313" key="3">
    <source>
        <dbReference type="Proteomes" id="UP000230233"/>
    </source>
</evidence>